<protein>
    <recommendedName>
        <fullName evidence="3">Helicase ATP-binding domain-containing protein</fullName>
    </recommendedName>
</protein>
<keyword evidence="2" id="KW-1185">Reference proteome</keyword>
<dbReference type="Gene3D" id="3.40.50.300">
    <property type="entry name" value="P-loop containing nucleotide triphosphate hydrolases"/>
    <property type="match status" value="1"/>
</dbReference>
<proteinExistence type="predicted"/>
<dbReference type="InterPro" id="IPR027417">
    <property type="entry name" value="P-loop_NTPase"/>
</dbReference>
<dbReference type="AlphaFoldDB" id="A0A8W8JQT8"/>
<evidence type="ECO:0000313" key="2">
    <source>
        <dbReference type="Proteomes" id="UP000005408"/>
    </source>
</evidence>
<accession>A0A8W8JQT8</accession>
<name>A0A8W8JQT8_MAGGI</name>
<reference evidence="1" key="1">
    <citation type="submission" date="2022-08" db="UniProtKB">
        <authorList>
            <consortium name="EnsemblMetazoa"/>
        </authorList>
    </citation>
    <scope>IDENTIFICATION</scope>
    <source>
        <strain evidence="1">05x7-T-G4-1.051#20</strain>
    </source>
</reference>
<evidence type="ECO:0000313" key="1">
    <source>
        <dbReference type="EnsemblMetazoa" id="G20079.1:cds"/>
    </source>
</evidence>
<sequence length="68" mass="7450">MSKIPGVKSAYAGSCPQSDIEIKEGNVDIIYASPETLVGDPEWRASIQNLPVSVLVIDEFHTIATWYV</sequence>
<dbReference type="SUPFAM" id="SSF52540">
    <property type="entry name" value="P-loop containing nucleoside triphosphate hydrolases"/>
    <property type="match status" value="1"/>
</dbReference>
<organism evidence="1 2">
    <name type="scientific">Magallana gigas</name>
    <name type="common">Pacific oyster</name>
    <name type="synonym">Crassostrea gigas</name>
    <dbReference type="NCBI Taxonomy" id="29159"/>
    <lineage>
        <taxon>Eukaryota</taxon>
        <taxon>Metazoa</taxon>
        <taxon>Spiralia</taxon>
        <taxon>Lophotrochozoa</taxon>
        <taxon>Mollusca</taxon>
        <taxon>Bivalvia</taxon>
        <taxon>Autobranchia</taxon>
        <taxon>Pteriomorphia</taxon>
        <taxon>Ostreida</taxon>
        <taxon>Ostreoidea</taxon>
        <taxon>Ostreidae</taxon>
        <taxon>Magallana</taxon>
    </lineage>
</organism>
<dbReference type="Proteomes" id="UP000005408">
    <property type="component" value="Unassembled WGS sequence"/>
</dbReference>
<dbReference type="EnsemblMetazoa" id="G20079.1">
    <property type="protein sequence ID" value="G20079.1:cds"/>
    <property type="gene ID" value="G20079"/>
</dbReference>
<evidence type="ECO:0008006" key="3">
    <source>
        <dbReference type="Google" id="ProtNLM"/>
    </source>
</evidence>